<evidence type="ECO:0000313" key="3">
    <source>
        <dbReference type="Proteomes" id="UP001456524"/>
    </source>
</evidence>
<sequence>MGPPSSLLSPPQSRTSRSPSPSPDSSRLSGFLPLRQRATPPTQTGESIGSSSAATTSAAAMAVPPLPPPTVLDRQQELSSQNLDLVPSTANRNSAASAAIQAPGCDRQEYIALLRAKQKEIAAKKGAASAATTTSAPQSQPTLQPEQPVPAPASQPNVESQTQTQTQHEEPPQSATEEDEREEGGVVEEQQQQDQEEEGEGEEVTLEMKPNSTRSLLSRFE</sequence>
<accession>A0ABR1XIL3</accession>
<feature type="compositionally biased region" description="Low complexity" evidence="1">
    <location>
        <begin position="50"/>
        <end position="63"/>
    </location>
</feature>
<name>A0ABR1XIL3_9PEZI</name>
<feature type="compositionally biased region" description="Polar residues" evidence="1">
    <location>
        <begin position="210"/>
        <end position="221"/>
    </location>
</feature>
<feature type="compositionally biased region" description="Low complexity" evidence="1">
    <location>
        <begin position="127"/>
        <end position="145"/>
    </location>
</feature>
<comment type="caution">
    <text evidence="2">The sequence shown here is derived from an EMBL/GenBank/DDBJ whole genome shotgun (WGS) entry which is preliminary data.</text>
</comment>
<dbReference type="Proteomes" id="UP001456524">
    <property type="component" value="Unassembled WGS sequence"/>
</dbReference>
<organism evidence="2 3">
    <name type="scientific">Phyllosticta citrichinensis</name>
    <dbReference type="NCBI Taxonomy" id="1130410"/>
    <lineage>
        <taxon>Eukaryota</taxon>
        <taxon>Fungi</taxon>
        <taxon>Dikarya</taxon>
        <taxon>Ascomycota</taxon>
        <taxon>Pezizomycotina</taxon>
        <taxon>Dothideomycetes</taxon>
        <taxon>Dothideomycetes incertae sedis</taxon>
        <taxon>Botryosphaeriales</taxon>
        <taxon>Phyllostictaceae</taxon>
        <taxon>Phyllosticta</taxon>
    </lineage>
</organism>
<feature type="compositionally biased region" description="Polar residues" evidence="1">
    <location>
        <begin position="39"/>
        <end position="49"/>
    </location>
</feature>
<feature type="region of interest" description="Disordered" evidence="1">
    <location>
        <begin position="1"/>
        <end position="72"/>
    </location>
</feature>
<feature type="region of interest" description="Disordered" evidence="1">
    <location>
        <begin position="120"/>
        <end position="221"/>
    </location>
</feature>
<evidence type="ECO:0000256" key="1">
    <source>
        <dbReference type="SAM" id="MobiDB-lite"/>
    </source>
</evidence>
<evidence type="ECO:0000313" key="2">
    <source>
        <dbReference type="EMBL" id="KAK8155979.1"/>
    </source>
</evidence>
<gene>
    <name evidence="2" type="ORF">IWX90DRAFT_443366</name>
</gene>
<feature type="compositionally biased region" description="Acidic residues" evidence="1">
    <location>
        <begin position="176"/>
        <end position="186"/>
    </location>
</feature>
<keyword evidence="3" id="KW-1185">Reference proteome</keyword>
<protein>
    <submittedName>
        <fullName evidence="2">Uncharacterized protein</fullName>
    </submittedName>
</protein>
<dbReference type="EMBL" id="JBBWUH010000010">
    <property type="protein sequence ID" value="KAK8155979.1"/>
    <property type="molecule type" value="Genomic_DNA"/>
</dbReference>
<feature type="compositionally biased region" description="Acidic residues" evidence="1">
    <location>
        <begin position="194"/>
        <end position="205"/>
    </location>
</feature>
<feature type="compositionally biased region" description="Low complexity" evidence="1">
    <location>
        <begin position="1"/>
        <end position="29"/>
    </location>
</feature>
<proteinExistence type="predicted"/>
<reference evidence="2 3" key="1">
    <citation type="journal article" date="2022" name="G3 (Bethesda)">
        <title>Enemy or ally: a genomic approach to elucidate the lifestyle of Phyllosticta citrichinaensis.</title>
        <authorList>
            <person name="Buijs V.A."/>
            <person name="Groenewald J.Z."/>
            <person name="Haridas S."/>
            <person name="LaButti K.M."/>
            <person name="Lipzen A."/>
            <person name="Martin F.M."/>
            <person name="Barry K."/>
            <person name="Grigoriev I.V."/>
            <person name="Crous P.W."/>
            <person name="Seidl M.F."/>
        </authorList>
    </citation>
    <scope>NUCLEOTIDE SEQUENCE [LARGE SCALE GENOMIC DNA]</scope>
    <source>
        <strain evidence="2 3">CBS 129764</strain>
    </source>
</reference>